<name>A0A4D4L411_STRVO</name>
<dbReference type="GO" id="GO:0004672">
    <property type="term" value="F:protein kinase activity"/>
    <property type="evidence" value="ECO:0007669"/>
    <property type="project" value="InterPro"/>
</dbReference>
<dbReference type="SUPFAM" id="SSF50494">
    <property type="entry name" value="Trypsin-like serine proteases"/>
    <property type="match status" value="1"/>
</dbReference>
<evidence type="ECO:0000259" key="2">
    <source>
        <dbReference type="PROSITE" id="PS50011"/>
    </source>
</evidence>
<dbReference type="Proteomes" id="UP000301309">
    <property type="component" value="Unassembled WGS sequence"/>
</dbReference>
<reference evidence="3 4" key="1">
    <citation type="journal article" date="2020" name="Int. J. Syst. Evol. Microbiol.">
        <title>Reclassification of Streptomyces castelarensis and Streptomyces sporoclivatus as later heterotypic synonyms of Streptomyces antimycoticus.</title>
        <authorList>
            <person name="Komaki H."/>
            <person name="Tamura T."/>
        </authorList>
    </citation>
    <scope>NUCLEOTIDE SEQUENCE [LARGE SCALE GENOMIC DNA]</scope>
    <source>
        <strain evidence="3 4">NBRC 13459</strain>
    </source>
</reference>
<feature type="compositionally biased region" description="Basic and acidic residues" evidence="1">
    <location>
        <begin position="568"/>
        <end position="581"/>
    </location>
</feature>
<dbReference type="PROSITE" id="PS50011">
    <property type="entry name" value="PROTEIN_KINASE_DOM"/>
    <property type="match status" value="1"/>
</dbReference>
<accession>A0A4D4L411</accession>
<keyword evidence="4" id="KW-1185">Reference proteome</keyword>
<dbReference type="Pfam" id="PF13365">
    <property type="entry name" value="Trypsin_2"/>
    <property type="match status" value="1"/>
</dbReference>
<dbReference type="InterPro" id="IPR031634">
    <property type="entry name" value="PknG_rubred"/>
</dbReference>
<dbReference type="EMBL" id="BJHW01000001">
    <property type="protein sequence ID" value="GDY55862.1"/>
    <property type="molecule type" value="Genomic_DNA"/>
</dbReference>
<dbReference type="InterPro" id="IPR009003">
    <property type="entry name" value="Peptidase_S1_PA"/>
</dbReference>
<dbReference type="Gene3D" id="3.30.200.20">
    <property type="entry name" value="Phosphorylase Kinase, domain 1"/>
    <property type="match status" value="1"/>
</dbReference>
<feature type="domain" description="Protein kinase" evidence="2">
    <location>
        <begin position="727"/>
        <end position="803"/>
    </location>
</feature>
<feature type="region of interest" description="Disordered" evidence="1">
    <location>
        <begin position="563"/>
        <end position="636"/>
    </location>
</feature>
<evidence type="ECO:0000256" key="1">
    <source>
        <dbReference type="SAM" id="MobiDB-lite"/>
    </source>
</evidence>
<organism evidence="3 4">
    <name type="scientific">Streptomyces violaceusniger</name>
    <dbReference type="NCBI Taxonomy" id="68280"/>
    <lineage>
        <taxon>Bacteria</taxon>
        <taxon>Bacillati</taxon>
        <taxon>Actinomycetota</taxon>
        <taxon>Actinomycetes</taxon>
        <taxon>Kitasatosporales</taxon>
        <taxon>Streptomycetaceae</taxon>
        <taxon>Streptomyces</taxon>
        <taxon>Streptomyces violaceusniger group</taxon>
    </lineage>
</organism>
<proteinExistence type="predicted"/>
<evidence type="ECO:0000313" key="4">
    <source>
        <dbReference type="Proteomes" id="UP000301309"/>
    </source>
</evidence>
<protein>
    <recommendedName>
        <fullName evidence="2">Protein kinase domain-containing protein</fullName>
    </recommendedName>
</protein>
<sequence length="803" mass="87110">MGAEMGITADATSNGGTWRVRIRSSAGDVLGAGILLGSETVLTCAHVIPDDGLPVPATEVLVELVEVHEARPVPARVADGCWVPQRSDGCGDVALLRLGRPQPAEHAAPLYRLPPVLGRPVWMGGFPKGLDNGHYLRAKTAGRVGPRAEWVGLDPKSPRDVVRKGFSGAGVEDEATRYVIGMVVSRYDDPVDVPSAERLSVSYMIPVETIVRHLPVVHRWVRGDPGVDRPLVSPLTTGVQDIGFAQRLAVWLRREPLTGRPGITDVETVVIEDDDHARYEALSRAITLADRELSGGGPDEAVSAAPHGTVPPLGSVDLAIDVTKRTDTEVALRVADRMDLRSPGDTSPLSRVRANAVPLTIVAVGVDRARDPEALVGFMKLLADRGSRLLLVFRDPHSSGLRLAERLFRPEAARIDAWLDELAGRVALAADREHETAERGARRSSLSDAEDATALRINLTRLRSDPELRSHRIVAKLAAFEHSVRTVAERAEETLRVIDAQQPAVQELKWQLVSYTAMLGTKAESERAELIPLHRAAVRLLAEVPCDLPEARRAVDRFVAAVHTPPEGSRHDGPDGWDGLRPHRLPRRGPGPDQRPGFCSECGRRPLPAAPDPAPPPAGTGVLASESTATTARARRRDVARKFTVRPAGEGLLDLPRVELPSLRDLVMDDPHPPSRGQTCGWEGCDEIVGAPYAGQSALSRGYCPRCRHPFDFTPRLSPGDLLGDQYRVIGCVGYGGLGWVYLAEDTQLDDQPVAIKGLINNEDEAALRTAVEERRYLTMLDHPGIVRIINYVTQPDPATTAR</sequence>
<dbReference type="InterPro" id="IPR011009">
    <property type="entry name" value="Kinase-like_dom_sf"/>
</dbReference>
<gene>
    <name evidence="3" type="ORF">SVIO_064850</name>
</gene>
<dbReference type="Pfam" id="PF16919">
    <property type="entry name" value="PknG_rubred"/>
    <property type="match status" value="1"/>
</dbReference>
<dbReference type="GO" id="GO:0005524">
    <property type="term" value="F:ATP binding"/>
    <property type="evidence" value="ECO:0007669"/>
    <property type="project" value="InterPro"/>
</dbReference>
<dbReference type="AlphaFoldDB" id="A0A4D4L411"/>
<dbReference type="SUPFAM" id="SSF56112">
    <property type="entry name" value="Protein kinase-like (PK-like)"/>
    <property type="match status" value="1"/>
</dbReference>
<dbReference type="InterPro" id="IPR000719">
    <property type="entry name" value="Prot_kinase_dom"/>
</dbReference>
<evidence type="ECO:0000313" key="3">
    <source>
        <dbReference type="EMBL" id="GDY55862.1"/>
    </source>
</evidence>
<comment type="caution">
    <text evidence="3">The sequence shown here is derived from an EMBL/GenBank/DDBJ whole genome shotgun (WGS) entry which is preliminary data.</text>
</comment>
<feature type="compositionally biased region" description="Pro residues" evidence="1">
    <location>
        <begin position="608"/>
        <end position="618"/>
    </location>
</feature>